<evidence type="ECO:0000313" key="16">
    <source>
        <dbReference type="EMBL" id="TYP63579.1"/>
    </source>
</evidence>
<keyword evidence="10 15" id="KW-0812">Transmembrane</keyword>
<keyword evidence="12 15" id="KW-1133">Transmembrane helix</keyword>
<dbReference type="Pfam" id="PF03170">
    <property type="entry name" value="BcsB"/>
    <property type="match status" value="1"/>
</dbReference>
<comment type="similarity">
    <text evidence="4 15">Belongs to the AcsB/BcsB family.</text>
</comment>
<keyword evidence="9 15" id="KW-0973">c-di-GMP</keyword>
<feature type="transmembrane region" description="Helical" evidence="15">
    <location>
        <begin position="731"/>
        <end position="753"/>
    </location>
</feature>
<feature type="signal peptide" evidence="15">
    <location>
        <begin position="1"/>
        <end position="32"/>
    </location>
</feature>
<comment type="caution">
    <text evidence="16">The sequence shown here is derived from an EMBL/GenBank/DDBJ whole genome shotgun (WGS) entry which is preliminary data.</text>
</comment>
<proteinExistence type="inferred from homology"/>
<dbReference type="PRINTS" id="PR01440">
    <property type="entry name" value="CELLSNTHASEB"/>
</dbReference>
<evidence type="ECO:0000256" key="9">
    <source>
        <dbReference type="ARBA" id="ARBA00022636"/>
    </source>
</evidence>
<evidence type="ECO:0000256" key="13">
    <source>
        <dbReference type="ARBA" id="ARBA00023136"/>
    </source>
</evidence>
<dbReference type="EMBL" id="VNHQ01000013">
    <property type="protein sequence ID" value="TYP63579.1"/>
    <property type="molecule type" value="Genomic_DNA"/>
</dbReference>
<evidence type="ECO:0000313" key="17">
    <source>
        <dbReference type="Proteomes" id="UP000324282"/>
    </source>
</evidence>
<gene>
    <name evidence="16" type="ORF">A9A72_123354</name>
</gene>
<dbReference type="OrthoDB" id="9806702at2"/>
<evidence type="ECO:0000256" key="11">
    <source>
        <dbReference type="ARBA" id="ARBA00022916"/>
    </source>
</evidence>
<dbReference type="NCBIfam" id="NF008323">
    <property type="entry name" value="PRK11114.1-1"/>
    <property type="match status" value="1"/>
</dbReference>
<evidence type="ECO:0000256" key="14">
    <source>
        <dbReference type="ARBA" id="ARBA00033444"/>
    </source>
</evidence>
<dbReference type="GO" id="GO:0030244">
    <property type="term" value="P:cellulose biosynthetic process"/>
    <property type="evidence" value="ECO:0007669"/>
    <property type="project" value="UniProtKB-KW"/>
</dbReference>
<keyword evidence="8 15" id="KW-0997">Cell inner membrane</keyword>
<dbReference type="RefSeq" id="WP_148925293.1">
    <property type="nucleotide sequence ID" value="NZ_VNHQ01000013.1"/>
</dbReference>
<dbReference type="Gene3D" id="2.60.120.260">
    <property type="entry name" value="Galactose-binding domain-like"/>
    <property type="match status" value="2"/>
</dbReference>
<comment type="subcellular location">
    <subcellularLocation>
        <location evidence="2">Cell inner membrane</location>
        <topology evidence="2">Single-pass membrane protein</topology>
    </subcellularLocation>
</comment>
<dbReference type="InterPro" id="IPR018513">
    <property type="entry name" value="Cell_synthase_bac"/>
</dbReference>
<evidence type="ECO:0000256" key="8">
    <source>
        <dbReference type="ARBA" id="ARBA00022519"/>
    </source>
</evidence>
<protein>
    <recommendedName>
        <fullName evidence="6 15">Cyclic di-GMP-binding protein</fullName>
    </recommendedName>
    <alternativeName>
        <fullName evidence="14 15">Cellulose synthase regulatory subunit</fullName>
    </alternativeName>
</protein>
<dbReference type="Proteomes" id="UP000324282">
    <property type="component" value="Unassembled WGS sequence"/>
</dbReference>
<accession>A0A5S5B9J8</accession>
<dbReference type="AlphaFoldDB" id="A0A5S5B9J8"/>
<evidence type="ECO:0000256" key="7">
    <source>
        <dbReference type="ARBA" id="ARBA00022475"/>
    </source>
</evidence>
<evidence type="ECO:0000256" key="12">
    <source>
        <dbReference type="ARBA" id="ARBA00022989"/>
    </source>
</evidence>
<dbReference type="GO" id="GO:0005886">
    <property type="term" value="C:plasma membrane"/>
    <property type="evidence" value="ECO:0007669"/>
    <property type="project" value="UniProtKB-SubCell"/>
</dbReference>
<keyword evidence="13 15" id="KW-0472">Membrane</keyword>
<keyword evidence="7 15" id="KW-1003">Cell membrane</keyword>
<dbReference type="NCBIfam" id="NF008330">
    <property type="entry name" value="PRK11114.2-4"/>
    <property type="match status" value="1"/>
</dbReference>
<feature type="chain" id="PRO_5024507917" description="Cyclic di-GMP-binding protein" evidence="15">
    <location>
        <begin position="33"/>
        <end position="763"/>
    </location>
</feature>
<dbReference type="PANTHER" id="PTHR39083">
    <property type="entry name" value="CYCLIC DI-GMP-BINDING PROTEIN"/>
    <property type="match status" value="1"/>
</dbReference>
<evidence type="ECO:0000256" key="1">
    <source>
        <dbReference type="ARBA" id="ARBA00002057"/>
    </source>
</evidence>
<reference evidence="16 17" key="1">
    <citation type="submission" date="2019-07" db="EMBL/GenBank/DDBJ databases">
        <title>Deep subsurface shale carbon reservoir microbial communities from Ohio and West Virginia, USA.</title>
        <authorList>
            <person name="Wrighton K."/>
        </authorList>
    </citation>
    <scope>NUCLEOTIDE SEQUENCE [LARGE SCALE GENOMIC DNA]</scope>
    <source>
        <strain evidence="16 17">NP_8Ht</strain>
    </source>
</reference>
<name>A0A5S5B9J8_STUST</name>
<dbReference type="GO" id="GO:0006011">
    <property type="term" value="P:UDP-alpha-D-glucose metabolic process"/>
    <property type="evidence" value="ECO:0007669"/>
    <property type="project" value="InterPro"/>
</dbReference>
<evidence type="ECO:0000256" key="3">
    <source>
        <dbReference type="ARBA" id="ARBA00005186"/>
    </source>
</evidence>
<evidence type="ECO:0000256" key="6">
    <source>
        <dbReference type="ARBA" id="ARBA00021844"/>
    </source>
</evidence>
<evidence type="ECO:0000256" key="2">
    <source>
        <dbReference type="ARBA" id="ARBA00004377"/>
    </source>
</evidence>
<evidence type="ECO:0000256" key="10">
    <source>
        <dbReference type="ARBA" id="ARBA00022692"/>
    </source>
</evidence>
<dbReference type="InterPro" id="IPR003920">
    <property type="entry name" value="Cell_synth_B"/>
</dbReference>
<dbReference type="UniPathway" id="UPA00694"/>
<keyword evidence="15" id="KW-0732">Signal</keyword>
<evidence type="ECO:0000256" key="15">
    <source>
        <dbReference type="RuleBase" id="RU365021"/>
    </source>
</evidence>
<sequence>MNLRKQVDSPLRRSITVLLAVVTTTLALSAHAEDAAPEAASAESIQLIAENNASNSQQHTLRQLGANYPMTLRGIEGIDSVNFDVRADQVVTGARLQLDYSYSPALLPDLSQLNVLVNDEVAATLMLPTETAGTRQQQLVEIPPHLVTEFNRLSLQLIGHYTMACEDPKHTSLWAKVSNRSTLTVETTPLVLPNDLARLPQPFFDRRDARALALPFVFMNEPNATQLEAAGALSSWFGALASYRTARFPVSFAELPDQGHAVVLATGGAAAQLLGVEEVTKPTLAMTDNPNDPYGKLLVVAGADSSQLKVAAAALALGSQTLSGERLTVEDVVNLSPRQPYDAPNWLPSDRPVRIGELIASKALSVSGYDPGTISVPVRLPPDLFGWNEENPTIKLRYRYTPQPVSTNSSLLVSANGKYLKSLPLPSVENLSDDQGLLDLLKSDDSLLRETDIDLPLTDLPLNSTLEFRFMYDFIKQGECRDIIIDNMRGSIEPDSYLDLSHYKHFISMPNLGVFQGSGFPFTRLADLSETTVVLASTPSAEEIAAYLTVLGRFGESTGYPASAVQVTDGADPEQLRGKDLLVIAGSQELPVLQAWNEHLPAALNGTTQRLELSDLTWRMRDWLSPDPGVNHRSARTSVSLTGDRTRSFIAGFESPVEPGRSVVVLASADPTAMSELTDALIGGEQYEGNIEGSLAVVNGSRVDSLVAEETYHVGQLGWFKYLQWLLSGSVFMMLLATGLAVALLSLVFYVVLRAKARRRLEG</sequence>
<keyword evidence="11 15" id="KW-0135">Cellulose biosynthesis</keyword>
<dbReference type="PANTHER" id="PTHR39083:SF1">
    <property type="entry name" value="CYCLIC DI-GMP-BINDING PROTEIN"/>
    <property type="match status" value="1"/>
</dbReference>
<comment type="pathway">
    <text evidence="3 15">Glycan metabolism; bacterial cellulose biosynthesis.</text>
</comment>
<comment type="function">
    <text evidence="1 15">Binds the cellulose synthase activator, bis-(3'-5') cyclic diguanylic acid (c-di-GMP).</text>
</comment>
<organism evidence="16 17">
    <name type="scientific">Stutzerimonas stutzeri</name>
    <name type="common">Pseudomonas stutzeri</name>
    <dbReference type="NCBI Taxonomy" id="316"/>
    <lineage>
        <taxon>Bacteria</taxon>
        <taxon>Pseudomonadati</taxon>
        <taxon>Pseudomonadota</taxon>
        <taxon>Gammaproteobacteria</taxon>
        <taxon>Pseudomonadales</taxon>
        <taxon>Pseudomonadaceae</taxon>
        <taxon>Stutzerimonas</taxon>
    </lineage>
</organism>
<evidence type="ECO:0000256" key="5">
    <source>
        <dbReference type="ARBA" id="ARBA00011437"/>
    </source>
</evidence>
<evidence type="ECO:0000256" key="4">
    <source>
        <dbReference type="ARBA" id="ARBA00010714"/>
    </source>
</evidence>
<comment type="subunit">
    <text evidence="5 15">Tightly associated with the cellulose synthase catalytic subunit.</text>
</comment>